<reference evidence="3 4" key="1">
    <citation type="journal article" date="2016" name="Nat. Commun.">
        <title>Thousands of microbial genomes shed light on interconnected biogeochemical processes in an aquifer system.</title>
        <authorList>
            <person name="Anantharaman K."/>
            <person name="Brown C.T."/>
            <person name="Hug L.A."/>
            <person name="Sharon I."/>
            <person name="Castelle C.J."/>
            <person name="Probst A.J."/>
            <person name="Thomas B.C."/>
            <person name="Singh A."/>
            <person name="Wilkins M.J."/>
            <person name="Karaoz U."/>
            <person name="Brodie E.L."/>
            <person name="Williams K.H."/>
            <person name="Hubbard S.S."/>
            <person name="Banfield J.F."/>
        </authorList>
    </citation>
    <scope>NUCLEOTIDE SEQUENCE [LARGE SCALE GENOMIC DNA]</scope>
</reference>
<keyword evidence="2" id="KW-0326">Glycosidase</keyword>
<evidence type="ECO:0008006" key="5">
    <source>
        <dbReference type="Google" id="ProtNLM"/>
    </source>
</evidence>
<accession>A0A1F5G8N0</accession>
<sequence>MQNESPHWEIAKKDLEKVGKYIEDYWPRLVRYHPKDLKSLIGLPNPYIVPADGEIFQEQYYWDSYPVVRALIDHPKYSHVAIGMVDNLLYLIRRFGIVPNANRMYYLSRSQPPLLSSMVWIVFQKTKDKAWFKRAIRLVEQEYNDVWMGKVHLRNFRNVYRGLSRYYDLNAVHALAESESGWDNTARFDGRCMDFLPIDLNCLLYLYEHDLLKAYEVLGEEKKVEKFKNLSLRREQTINKLMWDDNVGFYFDYDFVNRKRSHLVTVAGVYPLNVGLASPKQAEKLVNLINHELHKKWGIVQSVNFVVNYQWDYPNGWAPLQLRAVEALLRYGYSALAKKIIQKWLSLNVKIFKETGHLWEKYDVVHGRVGLPDRYPTVPGFAWTNATFLIMAGILKFLEEHPDEGSTPVWLVRRLGWL</sequence>
<dbReference type="AlphaFoldDB" id="A0A1F5G8N0"/>
<organism evidence="3 4">
    <name type="scientific">Candidatus Curtissbacteria bacterium RIFCSPHIGHO2_01_FULL_40_12</name>
    <dbReference type="NCBI Taxonomy" id="1797710"/>
    <lineage>
        <taxon>Bacteria</taxon>
        <taxon>Candidatus Curtissiibacteriota</taxon>
    </lineage>
</organism>
<dbReference type="PRINTS" id="PR00744">
    <property type="entry name" value="GLHYDRLASE37"/>
</dbReference>
<dbReference type="Proteomes" id="UP000178577">
    <property type="component" value="Unassembled WGS sequence"/>
</dbReference>
<dbReference type="PANTHER" id="PTHR23403:SF6">
    <property type="entry name" value="CYTOSOLIC NEUTRAL TREHALASE-RELATED"/>
    <property type="match status" value="1"/>
</dbReference>
<dbReference type="Pfam" id="PF01204">
    <property type="entry name" value="Trehalase"/>
    <property type="match status" value="2"/>
</dbReference>
<gene>
    <name evidence="3" type="ORF">A2693_00550</name>
</gene>
<dbReference type="SUPFAM" id="SSF48208">
    <property type="entry name" value="Six-hairpin glycosidases"/>
    <property type="match status" value="1"/>
</dbReference>
<keyword evidence="1" id="KW-0378">Hydrolase</keyword>
<protein>
    <recommendedName>
        <fullName evidence="5">Alpha,alpha-trehalase</fullName>
    </recommendedName>
</protein>
<dbReference type="PROSITE" id="PS00928">
    <property type="entry name" value="TREHALASE_2"/>
    <property type="match status" value="1"/>
</dbReference>
<dbReference type="EMBL" id="MFAY01000046">
    <property type="protein sequence ID" value="OGD88218.1"/>
    <property type="molecule type" value="Genomic_DNA"/>
</dbReference>
<evidence type="ECO:0000256" key="2">
    <source>
        <dbReference type="ARBA" id="ARBA00023295"/>
    </source>
</evidence>
<evidence type="ECO:0000313" key="4">
    <source>
        <dbReference type="Proteomes" id="UP000178577"/>
    </source>
</evidence>
<dbReference type="GO" id="GO:0004555">
    <property type="term" value="F:alpha,alpha-trehalase activity"/>
    <property type="evidence" value="ECO:0007669"/>
    <property type="project" value="InterPro"/>
</dbReference>
<dbReference type="InterPro" id="IPR001661">
    <property type="entry name" value="Glyco_hydro_37"/>
</dbReference>
<dbReference type="InterPro" id="IPR008928">
    <property type="entry name" value="6-hairpin_glycosidase_sf"/>
</dbReference>
<dbReference type="InterPro" id="IPR018232">
    <property type="entry name" value="Glyco_hydro_37_CS"/>
</dbReference>
<proteinExistence type="predicted"/>
<comment type="caution">
    <text evidence="3">The sequence shown here is derived from an EMBL/GenBank/DDBJ whole genome shotgun (WGS) entry which is preliminary data.</text>
</comment>
<dbReference type="GO" id="GO:0005993">
    <property type="term" value="P:trehalose catabolic process"/>
    <property type="evidence" value="ECO:0007669"/>
    <property type="project" value="TreeGrafter"/>
</dbReference>
<evidence type="ECO:0000313" key="3">
    <source>
        <dbReference type="EMBL" id="OGD88218.1"/>
    </source>
</evidence>
<dbReference type="InterPro" id="IPR012341">
    <property type="entry name" value="6hp_glycosidase-like_sf"/>
</dbReference>
<dbReference type="PANTHER" id="PTHR23403">
    <property type="entry name" value="TREHALASE"/>
    <property type="match status" value="1"/>
</dbReference>
<name>A0A1F5G8N0_9BACT</name>
<dbReference type="Gene3D" id="1.50.10.10">
    <property type="match status" value="1"/>
</dbReference>
<evidence type="ECO:0000256" key="1">
    <source>
        <dbReference type="ARBA" id="ARBA00022801"/>
    </source>
</evidence>